<accession>A0ABX0IIB1</accession>
<feature type="transmembrane region" description="Helical" evidence="5">
    <location>
        <begin position="394"/>
        <end position="414"/>
    </location>
</feature>
<reference evidence="7 8" key="1">
    <citation type="submission" date="2019-11" db="EMBL/GenBank/DDBJ databases">
        <title>Eggerthellaceae novel genus isolated from the rectal contents of marmort.</title>
        <authorList>
            <person name="Zhang G."/>
        </authorList>
    </citation>
    <scope>NUCLEOTIDE SEQUENCE [LARGE SCALE GENOMIC DNA]</scope>
    <source>
        <strain evidence="8">zg-886</strain>
    </source>
</reference>
<keyword evidence="8" id="KW-1185">Reference proteome</keyword>
<feature type="transmembrane region" description="Helical" evidence="5">
    <location>
        <begin position="273"/>
        <end position="294"/>
    </location>
</feature>
<evidence type="ECO:0000256" key="1">
    <source>
        <dbReference type="ARBA" id="ARBA00004651"/>
    </source>
</evidence>
<dbReference type="PANTHER" id="PTHR11360">
    <property type="entry name" value="MONOCARBOXYLATE TRANSPORTER"/>
    <property type="match status" value="1"/>
</dbReference>
<feature type="transmembrane region" description="Helical" evidence="5">
    <location>
        <begin position="47"/>
        <end position="71"/>
    </location>
</feature>
<evidence type="ECO:0000256" key="2">
    <source>
        <dbReference type="ARBA" id="ARBA00022692"/>
    </source>
</evidence>
<feature type="transmembrane region" description="Helical" evidence="5">
    <location>
        <begin position="83"/>
        <end position="100"/>
    </location>
</feature>
<feature type="transmembrane region" description="Helical" evidence="5">
    <location>
        <begin position="240"/>
        <end position="261"/>
    </location>
</feature>
<comment type="caution">
    <text evidence="7">The sequence shown here is derived from an EMBL/GenBank/DDBJ whole genome shotgun (WGS) entry which is preliminary data.</text>
</comment>
<name>A0ABX0IIB1_9ACTN</name>
<dbReference type="SUPFAM" id="SSF103473">
    <property type="entry name" value="MFS general substrate transporter"/>
    <property type="match status" value="1"/>
</dbReference>
<dbReference type="Pfam" id="PF07690">
    <property type="entry name" value="MFS_1"/>
    <property type="match status" value="1"/>
</dbReference>
<dbReference type="InterPro" id="IPR036259">
    <property type="entry name" value="MFS_trans_sf"/>
</dbReference>
<sequence>MFWEGGFVAFRQSRVLVLAAACVCNALVGSLYMWSIFNLPLQAERGWAPGGIALAYSLYLVSECVASIVCGRLQASVSPRARAYFGGLFLSVGWFCGGIAPSLPIMYLTFSLIGGIGSGFLYNTAMTIATDWYPDRRGFATGWCTGCTGLSPLLFAPLGNALIESMGVDWAFKISALLFLAATLGFAWLLRRPPAPGAAAAGEGAGSDAADATASAASQPSAIGRPLDMPPSRMMRTPEFYSLWLVYVVGATSGMMLIGHASGIGQQLVSMTVAQGALMVGVLAVANFAGRLLFGALSDRFGRYPVLAFTLATTAVLMIACFAHATTFPLFTAVLFATGLCFGGIMSIVPALTGDLFGLAHYGQNYALVFSGYTCASLIGPMLGALVLEQTGAYTAAFPIAGALSVAGVGLVALTRLLAQRRGRAA</sequence>
<dbReference type="EMBL" id="WPCR01000007">
    <property type="protein sequence ID" value="NHM14470.1"/>
    <property type="molecule type" value="Genomic_DNA"/>
</dbReference>
<evidence type="ECO:0000259" key="6">
    <source>
        <dbReference type="PROSITE" id="PS50850"/>
    </source>
</evidence>
<dbReference type="InterPro" id="IPR020846">
    <property type="entry name" value="MFS_dom"/>
</dbReference>
<evidence type="ECO:0000313" key="7">
    <source>
        <dbReference type="EMBL" id="NHM14470.1"/>
    </source>
</evidence>
<evidence type="ECO:0000256" key="4">
    <source>
        <dbReference type="ARBA" id="ARBA00023136"/>
    </source>
</evidence>
<feature type="transmembrane region" description="Helical" evidence="5">
    <location>
        <begin position="170"/>
        <end position="190"/>
    </location>
</feature>
<evidence type="ECO:0000313" key="8">
    <source>
        <dbReference type="Proteomes" id="UP000636394"/>
    </source>
</evidence>
<comment type="subcellular location">
    <subcellularLocation>
        <location evidence="1">Cell membrane</location>
        <topology evidence="1">Multi-pass membrane protein</topology>
    </subcellularLocation>
</comment>
<gene>
    <name evidence="7" type="ORF">GMI68_06790</name>
</gene>
<evidence type="ECO:0000256" key="3">
    <source>
        <dbReference type="ARBA" id="ARBA00022989"/>
    </source>
</evidence>
<dbReference type="Gene3D" id="1.20.1250.20">
    <property type="entry name" value="MFS general substrate transporter like domains"/>
    <property type="match status" value="2"/>
</dbReference>
<feature type="domain" description="Major facilitator superfamily (MFS) profile" evidence="6">
    <location>
        <begin position="14"/>
        <end position="420"/>
    </location>
</feature>
<feature type="transmembrane region" description="Helical" evidence="5">
    <location>
        <begin position="306"/>
        <end position="325"/>
    </location>
</feature>
<feature type="transmembrane region" description="Helical" evidence="5">
    <location>
        <begin position="106"/>
        <end position="126"/>
    </location>
</feature>
<keyword evidence="2 5" id="KW-0812">Transmembrane</keyword>
<organism evidence="7 8">
    <name type="scientific">Xiamenia xianingshaonis</name>
    <dbReference type="NCBI Taxonomy" id="2682776"/>
    <lineage>
        <taxon>Bacteria</taxon>
        <taxon>Bacillati</taxon>
        <taxon>Actinomycetota</taxon>
        <taxon>Coriobacteriia</taxon>
        <taxon>Eggerthellales</taxon>
        <taxon>Eggerthellaceae</taxon>
        <taxon>Xiamenia</taxon>
    </lineage>
</organism>
<dbReference type="InterPro" id="IPR011701">
    <property type="entry name" value="MFS"/>
</dbReference>
<keyword evidence="4 5" id="KW-0472">Membrane</keyword>
<dbReference type="CDD" id="cd17353">
    <property type="entry name" value="MFS_OFA_like"/>
    <property type="match status" value="1"/>
</dbReference>
<feature type="transmembrane region" description="Helical" evidence="5">
    <location>
        <begin position="15"/>
        <end position="35"/>
    </location>
</feature>
<proteinExistence type="predicted"/>
<protein>
    <submittedName>
        <fullName evidence="7">MFS transporter</fullName>
    </submittedName>
</protein>
<evidence type="ECO:0000256" key="5">
    <source>
        <dbReference type="SAM" id="Phobius"/>
    </source>
</evidence>
<dbReference type="PROSITE" id="PS50850">
    <property type="entry name" value="MFS"/>
    <property type="match status" value="1"/>
</dbReference>
<keyword evidence="3 5" id="KW-1133">Transmembrane helix</keyword>
<feature type="transmembrane region" description="Helical" evidence="5">
    <location>
        <begin position="331"/>
        <end position="354"/>
    </location>
</feature>
<feature type="transmembrane region" description="Helical" evidence="5">
    <location>
        <begin position="366"/>
        <end position="388"/>
    </location>
</feature>
<feature type="transmembrane region" description="Helical" evidence="5">
    <location>
        <begin position="138"/>
        <end position="158"/>
    </location>
</feature>
<dbReference type="InterPro" id="IPR050327">
    <property type="entry name" value="Proton-linked_MCT"/>
</dbReference>
<dbReference type="Proteomes" id="UP000636394">
    <property type="component" value="Unassembled WGS sequence"/>
</dbReference>